<organism evidence="3 4">
    <name type="scientific">Colletotrichum salicis</name>
    <dbReference type="NCBI Taxonomy" id="1209931"/>
    <lineage>
        <taxon>Eukaryota</taxon>
        <taxon>Fungi</taxon>
        <taxon>Dikarya</taxon>
        <taxon>Ascomycota</taxon>
        <taxon>Pezizomycotina</taxon>
        <taxon>Sordariomycetes</taxon>
        <taxon>Hypocreomycetidae</taxon>
        <taxon>Glomerellales</taxon>
        <taxon>Glomerellaceae</taxon>
        <taxon>Colletotrichum</taxon>
        <taxon>Colletotrichum acutatum species complex</taxon>
    </lineage>
</organism>
<comment type="similarity">
    <text evidence="1">Belongs to the trichothecene O-acetyltransferase family.</text>
</comment>
<evidence type="ECO:0000313" key="4">
    <source>
        <dbReference type="Proteomes" id="UP000070121"/>
    </source>
</evidence>
<proteinExistence type="inferred from homology"/>
<dbReference type="STRING" id="1209931.A0A135UKT1"/>
<keyword evidence="2" id="KW-0808">Transferase</keyword>
<dbReference type="Pfam" id="PF07428">
    <property type="entry name" value="Tri3"/>
    <property type="match status" value="1"/>
</dbReference>
<dbReference type="Gene3D" id="3.30.559.30">
    <property type="entry name" value="Nonribosomal peptide synthetase, condensation domain"/>
    <property type="match status" value="1"/>
</dbReference>
<dbReference type="InterPro" id="IPR009992">
    <property type="entry name" value="Tri3/Sat12/Sat16/Mac1"/>
</dbReference>
<dbReference type="GO" id="GO:0043386">
    <property type="term" value="P:mycotoxin biosynthetic process"/>
    <property type="evidence" value="ECO:0007669"/>
    <property type="project" value="InterPro"/>
</dbReference>
<gene>
    <name evidence="3" type="ORF">CSAL01_06674</name>
</gene>
<accession>A0A135UKT1</accession>
<dbReference type="GO" id="GO:0016407">
    <property type="term" value="F:acetyltransferase activity"/>
    <property type="evidence" value="ECO:0007669"/>
    <property type="project" value="InterPro"/>
</dbReference>
<keyword evidence="4" id="KW-1185">Reference proteome</keyword>
<reference evidence="3 4" key="1">
    <citation type="submission" date="2014-02" db="EMBL/GenBank/DDBJ databases">
        <title>The genome sequence of Colletotrichum salicis CBS 607.94.</title>
        <authorList>
            <person name="Baroncelli R."/>
            <person name="Thon M.R."/>
        </authorList>
    </citation>
    <scope>NUCLEOTIDE SEQUENCE [LARGE SCALE GENOMIC DNA]</scope>
    <source>
        <strain evidence="3 4">CBS 607.94</strain>
    </source>
</reference>
<protein>
    <submittedName>
        <fullName evidence="3">Uncharacterized protein</fullName>
    </submittedName>
</protein>
<dbReference type="AlphaFoldDB" id="A0A135UKT1"/>
<name>A0A135UKT1_9PEZI</name>
<dbReference type="EMBL" id="JFFI01001330">
    <property type="protein sequence ID" value="KXH60998.1"/>
    <property type="molecule type" value="Genomic_DNA"/>
</dbReference>
<sequence length="110" mass="12072">MVLAILRVRPLLPDASDSLFLSSPLPVNGRRYLTSSDASIRYGSCQAGASVESAPLRSYVVDEGDPEAIKATLVRLARHVRDSSQYWLKNEFQLVIDQAKSNFLASFVAS</sequence>
<dbReference type="Proteomes" id="UP000070121">
    <property type="component" value="Unassembled WGS sequence"/>
</dbReference>
<evidence type="ECO:0000256" key="1">
    <source>
        <dbReference type="ARBA" id="ARBA00006439"/>
    </source>
</evidence>
<comment type="caution">
    <text evidence="3">The sequence shown here is derived from an EMBL/GenBank/DDBJ whole genome shotgun (WGS) entry which is preliminary data.</text>
</comment>
<evidence type="ECO:0000313" key="3">
    <source>
        <dbReference type="EMBL" id="KXH60998.1"/>
    </source>
</evidence>
<evidence type="ECO:0000256" key="2">
    <source>
        <dbReference type="ARBA" id="ARBA00022679"/>
    </source>
</evidence>
<dbReference type="OrthoDB" id="2548233at2759"/>